<dbReference type="EMBL" id="BX571658">
    <property type="protein sequence ID" value="CAE09530.1"/>
    <property type="molecule type" value="Genomic_DNA"/>
</dbReference>
<dbReference type="GO" id="GO:0005886">
    <property type="term" value="C:plasma membrane"/>
    <property type="evidence" value="ECO:0007669"/>
    <property type="project" value="TreeGrafter"/>
</dbReference>
<evidence type="ECO:0000313" key="9">
    <source>
        <dbReference type="EMBL" id="CAE09530.1"/>
    </source>
</evidence>
<evidence type="ECO:0000259" key="7">
    <source>
        <dbReference type="Pfam" id="PF01578"/>
    </source>
</evidence>
<dbReference type="eggNOG" id="COG1333">
    <property type="taxonomic scope" value="Bacteria"/>
</dbReference>
<dbReference type="KEGG" id="wsu:WS0383"/>
<evidence type="ECO:0000256" key="1">
    <source>
        <dbReference type="ARBA" id="ARBA00004141"/>
    </source>
</evidence>
<dbReference type="InterPro" id="IPR045062">
    <property type="entry name" value="Cyt_c_biogenesis_CcsA/CcmC"/>
</dbReference>
<evidence type="ECO:0000256" key="2">
    <source>
        <dbReference type="ARBA" id="ARBA00022692"/>
    </source>
</evidence>
<accession>Q7MA97</accession>
<feature type="transmembrane region" description="Helical" evidence="6">
    <location>
        <begin position="684"/>
        <end position="703"/>
    </location>
</feature>
<dbReference type="Proteomes" id="UP000000422">
    <property type="component" value="Chromosome"/>
</dbReference>
<feature type="domain" description="Cytochrome c assembly protein" evidence="7">
    <location>
        <begin position="655"/>
        <end position="859"/>
    </location>
</feature>
<feature type="transmembrane region" description="Helical" evidence="6">
    <location>
        <begin position="830"/>
        <end position="849"/>
    </location>
</feature>
<keyword evidence="10" id="KW-1185">Reference proteome</keyword>
<feature type="transmembrane region" description="Helical" evidence="6">
    <location>
        <begin position="78"/>
        <end position="100"/>
    </location>
</feature>
<feature type="domain" description="ResB-like" evidence="8">
    <location>
        <begin position="212"/>
        <end position="287"/>
    </location>
</feature>
<gene>
    <name evidence="9" type="primary">NRFI</name>
    <name evidence="9" type="ordered locus">WS0383</name>
</gene>
<feature type="transmembrane region" description="Helical" evidence="6">
    <location>
        <begin position="12"/>
        <end position="33"/>
    </location>
</feature>
<dbReference type="InterPro" id="IPR002541">
    <property type="entry name" value="Cyt_c_assembly"/>
</dbReference>
<evidence type="ECO:0000313" key="10">
    <source>
        <dbReference type="Proteomes" id="UP000000422"/>
    </source>
</evidence>
<feature type="transmembrane region" description="Helical" evidence="6">
    <location>
        <begin position="806"/>
        <end position="823"/>
    </location>
</feature>
<dbReference type="Pfam" id="PF05140">
    <property type="entry name" value="ResB"/>
    <property type="match status" value="2"/>
</dbReference>
<feature type="transmembrane region" description="Helical" evidence="6">
    <location>
        <begin position="869"/>
        <end position="889"/>
    </location>
</feature>
<protein>
    <submittedName>
        <fullName evidence="9">NRFI PROTEIN</fullName>
    </submittedName>
</protein>
<evidence type="ECO:0000256" key="5">
    <source>
        <dbReference type="ARBA" id="ARBA00023136"/>
    </source>
</evidence>
<feature type="transmembrane region" description="Helical" evidence="6">
    <location>
        <begin position="628"/>
        <end position="649"/>
    </location>
</feature>
<feature type="transmembrane region" description="Helical" evidence="6">
    <location>
        <begin position="661"/>
        <end position="677"/>
    </location>
</feature>
<dbReference type="PANTHER" id="PTHR30071">
    <property type="entry name" value="HEME EXPORTER PROTEIN C"/>
    <property type="match status" value="1"/>
</dbReference>
<dbReference type="RefSeq" id="WP_011138330.1">
    <property type="nucleotide sequence ID" value="NC_005090.1"/>
</dbReference>
<feature type="transmembrane region" description="Helical" evidence="6">
    <location>
        <begin position="53"/>
        <end position="71"/>
    </location>
</feature>
<keyword evidence="5 6" id="KW-0472">Membrane</keyword>
<evidence type="ECO:0000256" key="4">
    <source>
        <dbReference type="ARBA" id="ARBA00022989"/>
    </source>
</evidence>
<evidence type="ECO:0000256" key="3">
    <source>
        <dbReference type="ARBA" id="ARBA00022748"/>
    </source>
</evidence>
<keyword evidence="3" id="KW-0201">Cytochrome c-type biogenesis</keyword>
<dbReference type="HOGENOM" id="CLU_008710_0_0_7"/>
<evidence type="ECO:0000256" key="6">
    <source>
        <dbReference type="SAM" id="Phobius"/>
    </source>
</evidence>
<dbReference type="STRING" id="273121.WS0383"/>
<dbReference type="eggNOG" id="COG0755">
    <property type="taxonomic scope" value="Bacteria"/>
</dbReference>
<feature type="transmembrane region" description="Helical" evidence="6">
    <location>
        <begin position="597"/>
        <end position="616"/>
    </location>
</feature>
<evidence type="ECO:0000259" key="8">
    <source>
        <dbReference type="Pfam" id="PF05140"/>
    </source>
</evidence>
<feature type="domain" description="ResB-like" evidence="8">
    <location>
        <begin position="75"/>
        <end position="118"/>
    </location>
</feature>
<dbReference type="InterPro" id="IPR007816">
    <property type="entry name" value="ResB-like_domain"/>
</dbReference>
<dbReference type="AlphaFoldDB" id="Q7MA97"/>
<name>Q7MA97_WOLSU</name>
<dbReference type="PANTHER" id="PTHR30071:SF1">
    <property type="entry name" value="CYTOCHROME B_B6 PROTEIN-RELATED"/>
    <property type="match status" value="1"/>
</dbReference>
<reference evidence="9 10" key="1">
    <citation type="journal article" date="2003" name="Proc. Natl. Acad. Sci. U.S.A.">
        <title>Complete genome sequence and analysis of Wolinella succinogenes.</title>
        <authorList>
            <person name="Baar C."/>
            <person name="Eppinger M."/>
            <person name="Raddatz G."/>
            <person name="Simon JM."/>
            <person name="Lanz C."/>
            <person name="Klimmek O."/>
            <person name="Nandakumar R."/>
            <person name="Gross R."/>
            <person name="Rosinus A."/>
            <person name="Keller H."/>
            <person name="Jagtap P."/>
            <person name="Linke B."/>
            <person name="Meyer F."/>
            <person name="Lederer H."/>
            <person name="Schuster S.C."/>
        </authorList>
    </citation>
    <scope>NUCLEOTIDE SEQUENCE [LARGE SCALE GENOMIC DNA]</scope>
    <source>
        <strain evidence="10">ATCC 29543 / DSM 1740 / CCUG 13145 / JCM 31913 / LMG 7466 / NCTC 11488 / FDC 602W</strain>
    </source>
</reference>
<dbReference type="Pfam" id="PF01578">
    <property type="entry name" value="Cytochrom_C_asm"/>
    <property type="match status" value="1"/>
</dbReference>
<organism evidence="10">
    <name type="scientific">Wolinella succinogenes (strain ATCC 29543 / DSM 1740 / CCUG 13145 / JCM 31913 / LMG 7466 / NCTC 11488 / FDC 602W)</name>
    <name type="common">Vibrio succinogenes</name>
    <dbReference type="NCBI Taxonomy" id="273121"/>
    <lineage>
        <taxon>Bacteria</taxon>
        <taxon>Pseudomonadati</taxon>
        <taxon>Campylobacterota</taxon>
        <taxon>Epsilonproteobacteria</taxon>
        <taxon>Campylobacterales</taxon>
        <taxon>Helicobacteraceae</taxon>
        <taxon>Wolinella</taxon>
    </lineage>
</organism>
<dbReference type="GO" id="GO:0020037">
    <property type="term" value="F:heme binding"/>
    <property type="evidence" value="ECO:0007669"/>
    <property type="project" value="InterPro"/>
</dbReference>
<keyword evidence="2 6" id="KW-0812">Transmembrane</keyword>
<comment type="subcellular location">
    <subcellularLocation>
        <location evidence="1">Membrane</location>
        <topology evidence="1">Multi-pass membrane protein</topology>
    </subcellularLocation>
</comment>
<sequence>MKQWIKKGAGLLFSYPAILVLLALLAMGGALATFVESYYDTQSAKHLVYEAKWYEAVMILLTLSMAGLIYRARMWRRLGAFLVHIAFVVILIGAGLTRYFGYEGIIHIREGKSEKEMISVLPYLQVEAKGQRFSYPLTLGQLGSNDFLFRERIDGQDLVLTYEDYHFDAKGELATLWIKARYGKEERILKLQGGAGWIEEPEYLSFDDLEVAFVWGSKVLSLPFALKLNEFQLERYPGSKSPSSYASEVEVMTTRGESLFPYRIFMNHPLHFEGYTFFQSSYDLDEKGTVLEVNRDPGKWPTYLGYFLLCTGFVLNFFTQGSRFLYLKSYLQKSQLLWIAIFLSLDGGKLWAEDFYMKSLRQNTLEHAKEAFGTLLVQDQQGRIKPMSTEALEIVNKLTTQSSLYGLSAEQLVLGMITSPDLWQEIPLVKVTNKQIKAILSLPEESRYMTFAQAFDEKGAYKLAQAVNFANQKPQSKRGVFENDLIKTDERLNIAYLTFKGVLFRFLPLPQDENRRWVDASEAFGNSQIPLETRALLSAYFEGLQEGISKNQWESAKGALEQIKAYQREHAQEILPSSLQIQAEVLYNQLALFKRLIPFYFLVGLGAFGVAILFLFANRRWIGAERAVVYLLGVLLVVHTFALALRWYVSGHAPWSDSYESMVYIGWSAALAGMVVFRRSILSLSAAAILAGIVMLVAHMSFVNPQITNLVPVLKSYWLSIHVSVITASYGFLGLGALLGLMSLLIMAFKNSSNEARFNAQIRALAAINEISLIIGLSLLTIGNFFGGIWANESWGRYWGWDPKETWSYVSILVYALILHMRFVPKIYSIFSFSLASVVGFGSILMTYFGVNFYLTGMHSYAASGETPAIPLEVYGVILCIGVLSALAYRRRKVGTI</sequence>
<keyword evidence="4 6" id="KW-1133">Transmembrane helix</keyword>
<feature type="transmembrane region" description="Helical" evidence="6">
    <location>
        <begin position="723"/>
        <end position="746"/>
    </location>
</feature>
<feature type="transmembrane region" description="Helical" evidence="6">
    <location>
        <begin position="767"/>
        <end position="786"/>
    </location>
</feature>
<dbReference type="GO" id="GO:0017004">
    <property type="term" value="P:cytochrome complex assembly"/>
    <property type="evidence" value="ECO:0007669"/>
    <property type="project" value="UniProtKB-KW"/>
</dbReference>
<proteinExistence type="predicted"/>